<dbReference type="EMBL" id="FOZP01000004">
    <property type="protein sequence ID" value="SFS54721.1"/>
    <property type="molecule type" value="Genomic_DNA"/>
</dbReference>
<protein>
    <submittedName>
        <fullName evidence="1">Uncharacterized protein</fullName>
    </submittedName>
</protein>
<organism evidence="1 2">
    <name type="scientific">Lutibacter maritimus</name>
    <dbReference type="NCBI Taxonomy" id="593133"/>
    <lineage>
        <taxon>Bacteria</taxon>
        <taxon>Pseudomonadati</taxon>
        <taxon>Bacteroidota</taxon>
        <taxon>Flavobacteriia</taxon>
        <taxon>Flavobacteriales</taxon>
        <taxon>Flavobacteriaceae</taxon>
        <taxon>Lutibacter</taxon>
    </lineage>
</organism>
<gene>
    <name evidence="1" type="ORF">SAMN04488006_2023</name>
</gene>
<name>A0A1I6QQE8_9FLAO</name>
<dbReference type="Proteomes" id="UP000199312">
    <property type="component" value="Unassembled WGS sequence"/>
</dbReference>
<evidence type="ECO:0000313" key="1">
    <source>
        <dbReference type="EMBL" id="SFS54721.1"/>
    </source>
</evidence>
<keyword evidence="2" id="KW-1185">Reference proteome</keyword>
<dbReference type="OrthoDB" id="9961575at2"/>
<reference evidence="2" key="1">
    <citation type="submission" date="2016-10" db="EMBL/GenBank/DDBJ databases">
        <authorList>
            <person name="Varghese N."/>
            <person name="Submissions S."/>
        </authorList>
    </citation>
    <scope>NUCLEOTIDE SEQUENCE [LARGE SCALE GENOMIC DNA]</scope>
    <source>
        <strain evidence="2">DSM 24450</strain>
    </source>
</reference>
<accession>A0A1I6QQE8</accession>
<proteinExistence type="predicted"/>
<dbReference type="RefSeq" id="WP_090225570.1">
    <property type="nucleotide sequence ID" value="NZ_FOZP01000004.1"/>
</dbReference>
<evidence type="ECO:0000313" key="2">
    <source>
        <dbReference type="Proteomes" id="UP000199312"/>
    </source>
</evidence>
<sequence>MNSTPQILEKKNLHLKVVKNSLKRNIETNRIYINTLFPNFSYRNHLGETVSNPEKCVML</sequence>
<dbReference type="AlphaFoldDB" id="A0A1I6QQE8"/>